<dbReference type="NCBIfam" id="TIGR00738">
    <property type="entry name" value="rrf2_super"/>
    <property type="match status" value="1"/>
</dbReference>
<accession>A0ABU5EGX1</accession>
<dbReference type="RefSeq" id="WP_320510658.1">
    <property type="nucleotide sequence ID" value="NZ_JAXCLW010000011.1"/>
</dbReference>
<keyword evidence="3" id="KW-1185">Reference proteome</keyword>
<dbReference type="SUPFAM" id="SSF46785">
    <property type="entry name" value="Winged helix' DNA-binding domain"/>
    <property type="match status" value="1"/>
</dbReference>
<keyword evidence="1" id="KW-0238">DNA-binding</keyword>
<dbReference type="EMBL" id="JAXCLW010000011">
    <property type="protein sequence ID" value="MDY0885587.1"/>
    <property type="molecule type" value="Genomic_DNA"/>
</dbReference>
<dbReference type="Proteomes" id="UP001279642">
    <property type="component" value="Unassembled WGS sequence"/>
</dbReference>
<dbReference type="Gene3D" id="1.10.10.10">
    <property type="entry name" value="Winged helix-like DNA-binding domain superfamily/Winged helix DNA-binding domain"/>
    <property type="match status" value="1"/>
</dbReference>
<sequence>MLSQKAKYAMRALLYLAQAEPGQPVLIGDIAERQQVPRKFLELILLELKRHGLVRSYRGKNGGYTLAKPADEIFFGHVIRTIDGPLAQLPCASKTAYRRCEDCQDEATCAIRKVLRQVRDASSHILDHTSLADVMNQRPTGLDLGAGI</sequence>
<comment type="caution">
    <text evidence="2">The sequence shown here is derived from an EMBL/GenBank/DDBJ whole genome shotgun (WGS) entry which is preliminary data.</text>
</comment>
<dbReference type="PANTHER" id="PTHR33221:SF5">
    <property type="entry name" value="HTH-TYPE TRANSCRIPTIONAL REGULATOR ISCR"/>
    <property type="match status" value="1"/>
</dbReference>
<evidence type="ECO:0000313" key="3">
    <source>
        <dbReference type="Proteomes" id="UP001279642"/>
    </source>
</evidence>
<dbReference type="InterPro" id="IPR036388">
    <property type="entry name" value="WH-like_DNA-bd_sf"/>
</dbReference>
<dbReference type="InterPro" id="IPR000944">
    <property type="entry name" value="Tscrpt_reg_Rrf2"/>
</dbReference>
<organism evidence="2 3">
    <name type="scientific">Dongia soli</name>
    <dbReference type="NCBI Taxonomy" id="600628"/>
    <lineage>
        <taxon>Bacteria</taxon>
        <taxon>Pseudomonadati</taxon>
        <taxon>Pseudomonadota</taxon>
        <taxon>Alphaproteobacteria</taxon>
        <taxon>Rhodospirillales</taxon>
        <taxon>Dongiaceae</taxon>
        <taxon>Dongia</taxon>
    </lineage>
</organism>
<dbReference type="PROSITE" id="PS51197">
    <property type="entry name" value="HTH_RRF2_2"/>
    <property type="match status" value="1"/>
</dbReference>
<protein>
    <submittedName>
        <fullName evidence="2">Rrf2 family transcriptional regulator</fullName>
    </submittedName>
</protein>
<reference evidence="2 3" key="1">
    <citation type="journal article" date="2016" name="Antonie Van Leeuwenhoek">
        <title>Dongia soli sp. nov., isolated from soil from Dokdo, Korea.</title>
        <authorList>
            <person name="Kim D.U."/>
            <person name="Lee H."/>
            <person name="Kim H."/>
            <person name="Kim S.G."/>
            <person name="Ka J.O."/>
        </authorList>
    </citation>
    <scope>NUCLEOTIDE SEQUENCE [LARGE SCALE GENOMIC DNA]</scope>
    <source>
        <strain evidence="2 3">D78</strain>
    </source>
</reference>
<gene>
    <name evidence="2" type="ORF">SMD27_22295</name>
</gene>
<dbReference type="Pfam" id="PF02082">
    <property type="entry name" value="Rrf2"/>
    <property type="match status" value="1"/>
</dbReference>
<dbReference type="InterPro" id="IPR036390">
    <property type="entry name" value="WH_DNA-bd_sf"/>
</dbReference>
<evidence type="ECO:0000313" key="2">
    <source>
        <dbReference type="EMBL" id="MDY0885587.1"/>
    </source>
</evidence>
<dbReference type="PANTHER" id="PTHR33221">
    <property type="entry name" value="WINGED HELIX-TURN-HELIX TRANSCRIPTIONAL REGULATOR, RRF2 FAMILY"/>
    <property type="match status" value="1"/>
</dbReference>
<proteinExistence type="predicted"/>
<dbReference type="InterPro" id="IPR030489">
    <property type="entry name" value="TR_Rrf2-type_CS"/>
</dbReference>
<evidence type="ECO:0000256" key="1">
    <source>
        <dbReference type="ARBA" id="ARBA00023125"/>
    </source>
</evidence>
<dbReference type="PROSITE" id="PS01332">
    <property type="entry name" value="HTH_RRF2_1"/>
    <property type="match status" value="1"/>
</dbReference>
<name>A0ABU5EGX1_9PROT</name>